<evidence type="ECO:0000256" key="5">
    <source>
        <dbReference type="ARBA" id="ARBA00022598"/>
    </source>
</evidence>
<organism evidence="11 12">
    <name type="scientific">Rhodococcus ruber</name>
    <dbReference type="NCBI Taxonomy" id="1830"/>
    <lineage>
        <taxon>Bacteria</taxon>
        <taxon>Bacillati</taxon>
        <taxon>Actinomycetota</taxon>
        <taxon>Actinomycetes</taxon>
        <taxon>Mycobacteriales</taxon>
        <taxon>Nocardiaceae</taxon>
        <taxon>Rhodococcus</taxon>
    </lineage>
</organism>
<dbReference type="InterPro" id="IPR006405">
    <property type="entry name" value="Nic_PRibTrfase_pncB"/>
</dbReference>
<dbReference type="SUPFAM" id="SSF51690">
    <property type="entry name" value="Nicotinate/Quinolinate PRTase C-terminal domain-like"/>
    <property type="match status" value="1"/>
</dbReference>
<accession>A0A098BID6</accession>
<dbReference type="PANTHER" id="PTHR11098">
    <property type="entry name" value="NICOTINATE PHOSPHORIBOSYLTRANSFERASE"/>
    <property type="match status" value="1"/>
</dbReference>
<evidence type="ECO:0000256" key="2">
    <source>
        <dbReference type="ARBA" id="ARBA00010897"/>
    </source>
</evidence>
<sequence>MPLYSDRVPDSLLRPTATASTALFTDVYELTMLEAALADGTGSRPCTFEVFARRLPPGRRYGVVGGTGRLIDALGTFRFGEEELAVAGRFLDASTVEWLRDYRFSGDIEGYREGDFYFPGSPVLAVRGTFAECVLLETLILSILNHDSAVASAAARMVSAADGRTLIEMGSRRTHEEAAVACARAAYLAGFDATSNLEAVRRYGVPGTGTAAHAFTLVHTTGAGRDEAAAFRSQVETLGVGTTLLVDTYDITNGVRTAVEVAGTGLGAVRIDSGDLGVLARQVRDQLDELGATNTKIVLSGDLDEYAIAGLRAEPVDVYGVGTSLVTGSGAPTAGMVYKLVEVDGIPVEKRSAHKESRGGAKRAVRFARPTGTLVEEVIYPADAPVPEGDGEVVHELMVPLICDGERVDDVATLEESRALLAHGLISLPWEGLTLSAGDAAVPTRFVR</sequence>
<comment type="PTM">
    <text evidence="9">Transiently phosphorylated on a His residue during the reaction cycle. Phosphorylation strongly increases the affinity for substrates and increases the rate of nicotinate D-ribonucleotide production. Dephosphorylation regenerates the low-affinity form of the enzyme, leading to product release.</text>
</comment>
<evidence type="ECO:0000256" key="7">
    <source>
        <dbReference type="ARBA" id="ARBA00022679"/>
    </source>
</evidence>
<evidence type="ECO:0000256" key="6">
    <source>
        <dbReference type="ARBA" id="ARBA00022642"/>
    </source>
</evidence>
<dbReference type="Proteomes" id="UP000042997">
    <property type="component" value="Unassembled WGS sequence"/>
</dbReference>
<dbReference type="KEGG" id="rrz:CS378_00115"/>
<comment type="function">
    <text evidence="9">Catalyzes the first step in the biosynthesis of NAD from nicotinic acid, the ATP-dependent synthesis of beta-nicotinate D-ribonucleotide from nicotinate and 5-phospho-D-ribose 1-phosphate.</text>
</comment>
<dbReference type="InterPro" id="IPR040727">
    <property type="entry name" value="NAPRTase_N"/>
</dbReference>
<keyword evidence="4" id="KW-0597">Phosphoprotein</keyword>
<evidence type="ECO:0000256" key="1">
    <source>
        <dbReference type="ARBA" id="ARBA00004952"/>
    </source>
</evidence>
<evidence type="ECO:0000256" key="9">
    <source>
        <dbReference type="RuleBase" id="RU365100"/>
    </source>
</evidence>
<keyword evidence="6 9" id="KW-0662">Pyridine nucleotide biosynthesis</keyword>
<dbReference type="UniPathway" id="UPA00253">
    <property type="reaction ID" value="UER00457"/>
</dbReference>
<dbReference type="GO" id="GO:0016757">
    <property type="term" value="F:glycosyltransferase activity"/>
    <property type="evidence" value="ECO:0007669"/>
    <property type="project" value="UniProtKB-KW"/>
</dbReference>
<comment type="pathway">
    <text evidence="1 9">Cofactor biosynthesis; NAD(+) biosynthesis; nicotinate D-ribonucleotide from nicotinate: step 1/1.</text>
</comment>
<gene>
    <name evidence="11" type="primary">pncB</name>
    <name evidence="11" type="ORF">RHRU231_420023</name>
</gene>
<dbReference type="Pfam" id="PF17767">
    <property type="entry name" value="NAPRTase_N"/>
    <property type="match status" value="1"/>
</dbReference>
<dbReference type="EMBL" id="CCSD01000053">
    <property type="protein sequence ID" value="CDZ88474.1"/>
    <property type="molecule type" value="Genomic_DNA"/>
</dbReference>
<feature type="domain" description="Nicotinate phosphoribosyltransferase N-terminal" evidence="10">
    <location>
        <begin position="23"/>
        <end position="145"/>
    </location>
</feature>
<evidence type="ECO:0000256" key="8">
    <source>
        <dbReference type="ARBA" id="ARBA00048668"/>
    </source>
</evidence>
<protein>
    <recommendedName>
        <fullName evidence="3 9">Nicotinate phosphoribosyltransferase</fullName>
        <ecNumber evidence="3 9">6.3.4.21</ecNumber>
    </recommendedName>
</protein>
<evidence type="ECO:0000259" key="10">
    <source>
        <dbReference type="Pfam" id="PF17767"/>
    </source>
</evidence>
<reference evidence="11 12" key="1">
    <citation type="journal article" date="2014" name="Genome Announc.">
        <title>Draft Genome Sequence of Propane- and Butane-Oxidizing Actinobacterium Rhodococcus ruber IEGM 231.</title>
        <authorList>
            <person name="Ivshina I.B."/>
            <person name="Kuyukina M.S."/>
            <person name="Krivoruchko A.V."/>
            <person name="Barbe V."/>
            <person name="Fischer C."/>
        </authorList>
    </citation>
    <scope>NUCLEOTIDE SEQUENCE [LARGE SCALE GENOMIC DNA]</scope>
</reference>
<dbReference type="OrthoDB" id="9770610at2"/>
<proteinExistence type="inferred from homology"/>
<keyword evidence="11" id="KW-0328">Glycosyltransferase</keyword>
<dbReference type="NCBIfam" id="NF009131">
    <property type="entry name" value="PRK12484.1"/>
    <property type="match status" value="1"/>
</dbReference>
<dbReference type="NCBIfam" id="NF006698">
    <property type="entry name" value="PRK09243.1-5"/>
    <property type="match status" value="1"/>
</dbReference>
<evidence type="ECO:0000313" key="12">
    <source>
        <dbReference type="Proteomes" id="UP000042997"/>
    </source>
</evidence>
<dbReference type="eggNOG" id="COG1488">
    <property type="taxonomic scope" value="Bacteria"/>
</dbReference>
<comment type="similarity">
    <text evidence="2 9">Belongs to the NAPRTase family.</text>
</comment>
<dbReference type="EC" id="6.3.4.21" evidence="3 9"/>
<dbReference type="GO" id="GO:0034355">
    <property type="term" value="P:NAD+ biosynthetic process via the salvage pathway"/>
    <property type="evidence" value="ECO:0007669"/>
    <property type="project" value="TreeGrafter"/>
</dbReference>
<dbReference type="Gene3D" id="3.20.140.10">
    <property type="entry name" value="nicotinate phosphoribosyltransferase"/>
    <property type="match status" value="2"/>
</dbReference>
<keyword evidence="7 9" id="KW-0808">Transferase</keyword>
<dbReference type="SUPFAM" id="SSF54675">
    <property type="entry name" value="Nicotinate/Quinolinate PRTase N-terminal domain-like"/>
    <property type="match status" value="1"/>
</dbReference>
<keyword evidence="5 9" id="KW-0436">Ligase</keyword>
<evidence type="ECO:0000256" key="4">
    <source>
        <dbReference type="ARBA" id="ARBA00022553"/>
    </source>
</evidence>
<dbReference type="RefSeq" id="WP_010596755.1">
    <property type="nucleotide sequence ID" value="NZ_CP023714.1"/>
</dbReference>
<dbReference type="Gene3D" id="3.20.20.70">
    <property type="entry name" value="Aldolase class I"/>
    <property type="match status" value="1"/>
</dbReference>
<name>A0A098BID6_9NOCA</name>
<comment type="catalytic activity">
    <reaction evidence="8 9">
        <text>5-phospho-alpha-D-ribose 1-diphosphate + nicotinate + ATP + H2O = nicotinate beta-D-ribonucleotide + ADP + phosphate + diphosphate</text>
        <dbReference type="Rhea" id="RHEA:36163"/>
        <dbReference type="ChEBI" id="CHEBI:15377"/>
        <dbReference type="ChEBI" id="CHEBI:30616"/>
        <dbReference type="ChEBI" id="CHEBI:32544"/>
        <dbReference type="ChEBI" id="CHEBI:33019"/>
        <dbReference type="ChEBI" id="CHEBI:43474"/>
        <dbReference type="ChEBI" id="CHEBI:57502"/>
        <dbReference type="ChEBI" id="CHEBI:58017"/>
        <dbReference type="ChEBI" id="CHEBI:456216"/>
        <dbReference type="EC" id="6.3.4.21"/>
    </reaction>
</comment>
<dbReference type="NCBIfam" id="TIGR01513">
    <property type="entry name" value="NAPRTase_put"/>
    <property type="match status" value="1"/>
</dbReference>
<dbReference type="GO" id="GO:0004516">
    <property type="term" value="F:nicotinate phosphoribosyltransferase activity"/>
    <property type="evidence" value="ECO:0007669"/>
    <property type="project" value="UniProtKB-UniRule"/>
</dbReference>
<dbReference type="InterPro" id="IPR007229">
    <property type="entry name" value="Nic_PRibTrfase-Fam"/>
</dbReference>
<dbReference type="InterPro" id="IPR036068">
    <property type="entry name" value="Nicotinate_pribotase-like_C"/>
</dbReference>
<dbReference type="PIRSF" id="PIRSF000484">
    <property type="entry name" value="NAPRT"/>
    <property type="match status" value="1"/>
</dbReference>
<evidence type="ECO:0000256" key="3">
    <source>
        <dbReference type="ARBA" id="ARBA00013236"/>
    </source>
</evidence>
<dbReference type="InterPro" id="IPR013785">
    <property type="entry name" value="Aldolase_TIM"/>
</dbReference>
<dbReference type="GO" id="GO:0005829">
    <property type="term" value="C:cytosol"/>
    <property type="evidence" value="ECO:0007669"/>
    <property type="project" value="TreeGrafter"/>
</dbReference>
<evidence type="ECO:0000313" key="11">
    <source>
        <dbReference type="EMBL" id="CDZ88474.1"/>
    </source>
</evidence>
<dbReference type="PANTHER" id="PTHR11098:SF8">
    <property type="entry name" value="NICOTINATE PHOSPHORIBOSYLTRANSFERASE PNCB1"/>
    <property type="match status" value="1"/>
</dbReference>
<dbReference type="AlphaFoldDB" id="A0A098BID6"/>